<feature type="domain" description="Heterokaryon incompatibility" evidence="1">
    <location>
        <begin position="231"/>
        <end position="318"/>
    </location>
</feature>
<organism evidence="2 3">
    <name type="scientific">Lentithecium fluviatile CBS 122367</name>
    <dbReference type="NCBI Taxonomy" id="1168545"/>
    <lineage>
        <taxon>Eukaryota</taxon>
        <taxon>Fungi</taxon>
        <taxon>Dikarya</taxon>
        <taxon>Ascomycota</taxon>
        <taxon>Pezizomycotina</taxon>
        <taxon>Dothideomycetes</taxon>
        <taxon>Pleosporomycetidae</taxon>
        <taxon>Pleosporales</taxon>
        <taxon>Massarineae</taxon>
        <taxon>Lentitheciaceae</taxon>
        <taxon>Lentithecium</taxon>
    </lineage>
</organism>
<keyword evidence="3" id="KW-1185">Reference proteome</keyword>
<dbReference type="OrthoDB" id="5125733at2759"/>
<protein>
    <recommendedName>
        <fullName evidence="1">Heterokaryon incompatibility domain-containing protein</fullName>
    </recommendedName>
</protein>
<dbReference type="PANTHER" id="PTHR33112">
    <property type="entry name" value="DOMAIN PROTEIN, PUTATIVE-RELATED"/>
    <property type="match status" value="1"/>
</dbReference>
<dbReference type="EMBL" id="MU005570">
    <property type="protein sequence ID" value="KAF2690808.1"/>
    <property type="molecule type" value="Genomic_DNA"/>
</dbReference>
<dbReference type="InterPro" id="IPR010730">
    <property type="entry name" value="HET"/>
</dbReference>
<name>A0A6G1JK55_9PLEO</name>
<dbReference type="Gene3D" id="1.25.40.20">
    <property type="entry name" value="Ankyrin repeat-containing domain"/>
    <property type="match status" value="1"/>
</dbReference>
<proteinExistence type="predicted"/>
<accession>A0A6G1JK55</accession>
<evidence type="ECO:0000313" key="3">
    <source>
        <dbReference type="Proteomes" id="UP000799291"/>
    </source>
</evidence>
<dbReference type="PANTHER" id="PTHR33112:SF9">
    <property type="entry name" value="HETEROKARYON INCOMPATIBILITY DOMAIN-CONTAINING PROTEIN"/>
    <property type="match status" value="1"/>
</dbReference>
<dbReference type="Pfam" id="PF06985">
    <property type="entry name" value="HET"/>
    <property type="match status" value="1"/>
</dbReference>
<evidence type="ECO:0000259" key="1">
    <source>
        <dbReference type="Pfam" id="PF06985"/>
    </source>
</evidence>
<reference evidence="2" key="1">
    <citation type="journal article" date="2020" name="Stud. Mycol.">
        <title>101 Dothideomycetes genomes: a test case for predicting lifestyles and emergence of pathogens.</title>
        <authorList>
            <person name="Haridas S."/>
            <person name="Albert R."/>
            <person name="Binder M."/>
            <person name="Bloem J."/>
            <person name="Labutti K."/>
            <person name="Salamov A."/>
            <person name="Andreopoulos B."/>
            <person name="Baker S."/>
            <person name="Barry K."/>
            <person name="Bills G."/>
            <person name="Bluhm B."/>
            <person name="Cannon C."/>
            <person name="Castanera R."/>
            <person name="Culley D."/>
            <person name="Daum C."/>
            <person name="Ezra D."/>
            <person name="Gonzalez J."/>
            <person name="Henrissat B."/>
            <person name="Kuo A."/>
            <person name="Liang C."/>
            <person name="Lipzen A."/>
            <person name="Lutzoni F."/>
            <person name="Magnuson J."/>
            <person name="Mondo S."/>
            <person name="Nolan M."/>
            <person name="Ohm R."/>
            <person name="Pangilinan J."/>
            <person name="Park H.-J."/>
            <person name="Ramirez L."/>
            <person name="Alfaro M."/>
            <person name="Sun H."/>
            <person name="Tritt A."/>
            <person name="Yoshinaga Y."/>
            <person name="Zwiers L.-H."/>
            <person name="Turgeon B."/>
            <person name="Goodwin S."/>
            <person name="Spatafora J."/>
            <person name="Crous P."/>
            <person name="Grigoriev I."/>
        </authorList>
    </citation>
    <scope>NUCLEOTIDE SEQUENCE</scope>
    <source>
        <strain evidence="2">CBS 122367</strain>
    </source>
</reference>
<dbReference type="InterPro" id="IPR036770">
    <property type="entry name" value="Ankyrin_rpt-contain_sf"/>
</dbReference>
<evidence type="ECO:0000313" key="2">
    <source>
        <dbReference type="EMBL" id="KAF2690808.1"/>
    </source>
</evidence>
<dbReference type="Proteomes" id="UP000799291">
    <property type="component" value="Unassembled WGS sequence"/>
</dbReference>
<dbReference type="AlphaFoldDB" id="A0A6G1JK55"/>
<gene>
    <name evidence="2" type="ORF">K458DRAFT_382383</name>
</gene>
<dbReference type="SUPFAM" id="SSF48403">
    <property type="entry name" value="Ankyrin repeat"/>
    <property type="match status" value="1"/>
</dbReference>
<sequence length="693" mass="79654">MESLRNGERLRELLASGIEVNATWTLLQVAALLGTPDMVQDLLDHGARMDVLTRDNQSVVDLACEAQNWSTFHLLKRVADDRWQFARLRLPSFEYPSKFFLSLRNPFTEEMRKVSLKDFEDGLQLTRSLKASGELFRWVPYPYQNERLVQLWQETNQVASLLQREGKQVERALTYTKFWLFRCLKFHEKCHSVVPISKVLWPELPKRVVDVRQVQEGRVKLVDGFPRRSPYCALSYRWGQPCVTTTTESIEEFRNGISIDSLQTEIRDACFIANGLGIPFVWVDALRSQSDPGDWEDEAPKMVPVYGNATLTLAFTDHVRFGTTAAERPYWRQSREFGVLDTRGWALQESLLSRRVLFVTKNGLFWECLDDMGSMSESRCVGIPEPSDNFHAINNRKLKLTILHTQPSISEGSRETLMCLWRRVAEEYTARHLTYEEDRVMAVASIMTRLAGLLNDVCLLGISRRAPLRSLLWHARKPSPRPQRISYPSWSWYSVQGAIGYRTWTPFEAGASSQPLSPRAILRDDMRDPCAEVLDVFCDRDERNHNIYRGHVTISGRGLKAYFQAGNQREMFLPRRHGAEEELIEDLQRGTVKPVRHDAGPQSEYNYVVEFPFIDALDFPGTDGYREVVCVIVGHNDFDGFPLALILENVVGKQDTYQRVGAVAIDTRQIAYEDSTDYPWSDVMGETRTFIIV</sequence>